<keyword evidence="1" id="KW-0472">Membrane</keyword>
<protein>
    <submittedName>
        <fullName evidence="2">Uncharacterized protein</fullName>
    </submittedName>
</protein>
<sequence>MSPWIETVIVMTAALWLLLFVAPALFNAHTSTGLWSSIFLFLLSPLVLAAMLTRIVRALHATGKDDGRHIR</sequence>
<keyword evidence="1" id="KW-1133">Transmembrane helix</keyword>
<evidence type="ECO:0000313" key="2">
    <source>
        <dbReference type="EMBL" id="CUS43942.1"/>
    </source>
</evidence>
<name>A0A170PNB5_9ZZZZ</name>
<evidence type="ECO:0000256" key="1">
    <source>
        <dbReference type="SAM" id="Phobius"/>
    </source>
</evidence>
<feature type="transmembrane region" description="Helical" evidence="1">
    <location>
        <begin position="38"/>
        <end position="56"/>
    </location>
</feature>
<gene>
    <name evidence="2" type="ORF">MGWOODY_Smn2933</name>
</gene>
<accession>A0A170PNB5</accession>
<organism evidence="2">
    <name type="scientific">hydrothermal vent metagenome</name>
    <dbReference type="NCBI Taxonomy" id="652676"/>
    <lineage>
        <taxon>unclassified sequences</taxon>
        <taxon>metagenomes</taxon>
        <taxon>ecological metagenomes</taxon>
    </lineage>
</organism>
<dbReference type="AlphaFoldDB" id="A0A170PNB5"/>
<proteinExistence type="predicted"/>
<keyword evidence="1" id="KW-0812">Transmembrane</keyword>
<dbReference type="EMBL" id="CZQE01000097">
    <property type="protein sequence ID" value="CUS43942.1"/>
    <property type="molecule type" value="Genomic_DNA"/>
</dbReference>
<reference evidence="2" key="1">
    <citation type="submission" date="2015-10" db="EMBL/GenBank/DDBJ databases">
        <authorList>
            <person name="Gilbert D.G."/>
        </authorList>
    </citation>
    <scope>NUCLEOTIDE SEQUENCE</scope>
</reference>